<keyword evidence="1" id="KW-1133">Transmembrane helix</keyword>
<evidence type="ECO:0008006" key="4">
    <source>
        <dbReference type="Google" id="ProtNLM"/>
    </source>
</evidence>
<dbReference type="RefSeq" id="WP_380095848.1">
    <property type="nucleotide sequence ID" value="NZ_JBHRYD010000001.1"/>
</dbReference>
<gene>
    <name evidence="2" type="ORF">ACFOOL_06350</name>
</gene>
<feature type="transmembrane region" description="Helical" evidence="1">
    <location>
        <begin position="343"/>
        <end position="363"/>
    </location>
</feature>
<organism evidence="2 3">
    <name type="scientific">Devosia honganensis</name>
    <dbReference type="NCBI Taxonomy" id="1610527"/>
    <lineage>
        <taxon>Bacteria</taxon>
        <taxon>Pseudomonadati</taxon>
        <taxon>Pseudomonadota</taxon>
        <taxon>Alphaproteobacteria</taxon>
        <taxon>Hyphomicrobiales</taxon>
        <taxon>Devosiaceae</taxon>
        <taxon>Devosia</taxon>
    </lineage>
</organism>
<evidence type="ECO:0000256" key="1">
    <source>
        <dbReference type="SAM" id="Phobius"/>
    </source>
</evidence>
<dbReference type="Proteomes" id="UP001595613">
    <property type="component" value="Unassembled WGS sequence"/>
</dbReference>
<feature type="transmembrane region" description="Helical" evidence="1">
    <location>
        <begin position="226"/>
        <end position="245"/>
    </location>
</feature>
<feature type="transmembrane region" description="Helical" evidence="1">
    <location>
        <begin position="12"/>
        <end position="31"/>
    </location>
</feature>
<reference evidence="3" key="1">
    <citation type="journal article" date="2019" name="Int. J. Syst. Evol. Microbiol.">
        <title>The Global Catalogue of Microorganisms (GCM) 10K type strain sequencing project: providing services to taxonomists for standard genome sequencing and annotation.</title>
        <authorList>
            <consortium name="The Broad Institute Genomics Platform"/>
            <consortium name="The Broad Institute Genome Sequencing Center for Infectious Disease"/>
            <person name="Wu L."/>
            <person name="Ma J."/>
        </authorList>
    </citation>
    <scope>NUCLEOTIDE SEQUENCE [LARGE SCALE GENOMIC DNA]</scope>
    <source>
        <strain evidence="3">KCTC 42281</strain>
    </source>
</reference>
<proteinExistence type="predicted"/>
<feature type="transmembrane region" description="Helical" evidence="1">
    <location>
        <begin position="160"/>
        <end position="178"/>
    </location>
</feature>
<sequence length="593" mass="62229">MTPPALTRRDWLWFLAVWAIAAAVPWLRGALDGAGGPLFLDTDDAMRMVVVRDFLAGQGWYDLVQHRLNTPYGAEIHWSRLVDLPLALLLGLAGLVVGPAGALLVAGALWPILLLGALLWLSLRITRELVGPEGLLPALVLPILSPAVLAEFAPGRVDHHNVIMVLTLACLWASLVALRRPAAAWLAGLLAATALAVAIEAAPLVVAAILAFGLAYVLDPRRAANLARFGLALAGGMALHLALARPPQRWLEAACDMISPVYVLAALGVGAAYVLASLLPAPRAAGVRLLVLAVLGSGAAALVALAYPQCLAGPYGALDPWLQEHWIAAIVEARPFHLSLLELPAYSVVVAAPVLLGLAAALIAFRRDPGRRAGWLVLLTFLVCAALVMLAQVRGARLAVMPAIPAAAWLIVAARRLYLARPRLWPALGLVSSWLVFSGVVFSLLVNGVLGLLPGEGAGAVAAARASKLPCLAADSFAGLRGLQPGRIMAPIDLGAHLLLETPHAVVAAPYHRNEAGVLDAFRFFNRPAAEARAIAAGRGLDLLVICDAMPEMHGPGRSDPHSVLGLLDAGTPPPWLEPLPLEGPLGIYAVRL</sequence>
<name>A0ABV7X0R0_9HYPH</name>
<protein>
    <recommendedName>
        <fullName evidence="4">GtrA family protein</fullName>
    </recommendedName>
</protein>
<feature type="transmembrane region" description="Helical" evidence="1">
    <location>
        <begin position="287"/>
        <end position="307"/>
    </location>
</feature>
<accession>A0ABV7X0R0</accession>
<comment type="caution">
    <text evidence="2">The sequence shown here is derived from an EMBL/GenBank/DDBJ whole genome shotgun (WGS) entry which is preliminary data.</text>
</comment>
<feature type="transmembrane region" description="Helical" evidence="1">
    <location>
        <begin position="375"/>
        <end position="393"/>
    </location>
</feature>
<feature type="transmembrane region" description="Helical" evidence="1">
    <location>
        <begin position="257"/>
        <end position="275"/>
    </location>
</feature>
<keyword evidence="3" id="KW-1185">Reference proteome</keyword>
<feature type="transmembrane region" description="Helical" evidence="1">
    <location>
        <begin position="425"/>
        <end position="446"/>
    </location>
</feature>
<evidence type="ECO:0000313" key="3">
    <source>
        <dbReference type="Proteomes" id="UP001595613"/>
    </source>
</evidence>
<feature type="transmembrane region" description="Helical" evidence="1">
    <location>
        <begin position="103"/>
        <end position="123"/>
    </location>
</feature>
<feature type="transmembrane region" description="Helical" evidence="1">
    <location>
        <begin position="135"/>
        <end position="153"/>
    </location>
</feature>
<feature type="transmembrane region" description="Helical" evidence="1">
    <location>
        <begin position="184"/>
        <end position="214"/>
    </location>
</feature>
<feature type="transmembrane region" description="Helical" evidence="1">
    <location>
        <begin position="78"/>
        <end position="96"/>
    </location>
</feature>
<evidence type="ECO:0000313" key="2">
    <source>
        <dbReference type="EMBL" id="MFC3704371.1"/>
    </source>
</evidence>
<dbReference type="EMBL" id="JBHRYD010000001">
    <property type="protein sequence ID" value="MFC3704371.1"/>
    <property type="molecule type" value="Genomic_DNA"/>
</dbReference>
<feature type="transmembrane region" description="Helical" evidence="1">
    <location>
        <begin position="399"/>
        <end position="418"/>
    </location>
</feature>
<keyword evidence="1" id="KW-0472">Membrane</keyword>
<keyword evidence="1" id="KW-0812">Transmembrane</keyword>